<accession>A0ABP6AMU9</accession>
<dbReference type="SUPFAM" id="SSF48179">
    <property type="entry name" value="6-phosphogluconate dehydrogenase C-terminal domain-like"/>
    <property type="match status" value="1"/>
</dbReference>
<feature type="region of interest" description="Disordered" evidence="1">
    <location>
        <begin position="303"/>
        <end position="323"/>
    </location>
</feature>
<dbReference type="Gene3D" id="1.10.1040.20">
    <property type="entry name" value="ProC-like, C-terminal domain"/>
    <property type="match status" value="1"/>
</dbReference>
<dbReference type="InterPro" id="IPR019665">
    <property type="entry name" value="OxRdtase/DH_put_Rossmann_dom"/>
</dbReference>
<reference evidence="5" key="1">
    <citation type="journal article" date="2019" name="Int. J. Syst. Evol. Microbiol.">
        <title>The Global Catalogue of Microorganisms (GCM) 10K type strain sequencing project: providing services to taxonomists for standard genome sequencing and annotation.</title>
        <authorList>
            <consortium name="The Broad Institute Genomics Platform"/>
            <consortium name="The Broad Institute Genome Sequencing Center for Infectious Disease"/>
            <person name="Wu L."/>
            <person name="Ma J."/>
        </authorList>
    </citation>
    <scope>NUCLEOTIDE SEQUENCE [LARGE SCALE GENOMIC DNA]</scope>
    <source>
        <strain evidence="5">JCM 3367</strain>
    </source>
</reference>
<organism evidence="4 5">
    <name type="scientific">Pilimelia columellifera subsp. columellifera</name>
    <dbReference type="NCBI Taxonomy" id="706583"/>
    <lineage>
        <taxon>Bacteria</taxon>
        <taxon>Bacillati</taxon>
        <taxon>Actinomycetota</taxon>
        <taxon>Actinomycetes</taxon>
        <taxon>Micromonosporales</taxon>
        <taxon>Micromonosporaceae</taxon>
        <taxon>Pilimelia</taxon>
    </lineage>
</organism>
<evidence type="ECO:0000313" key="5">
    <source>
        <dbReference type="Proteomes" id="UP001499978"/>
    </source>
</evidence>
<proteinExistence type="predicted"/>
<dbReference type="InterPro" id="IPR008927">
    <property type="entry name" value="6-PGluconate_DH-like_C_sf"/>
</dbReference>
<feature type="domain" description="DUF2520" evidence="3">
    <location>
        <begin position="155"/>
        <end position="279"/>
    </location>
</feature>
<dbReference type="Pfam" id="PF10727">
    <property type="entry name" value="Rossmann-like"/>
    <property type="match status" value="1"/>
</dbReference>
<dbReference type="SUPFAM" id="SSF51735">
    <property type="entry name" value="NAD(P)-binding Rossmann-fold domains"/>
    <property type="match status" value="1"/>
</dbReference>
<comment type="caution">
    <text evidence="4">The sequence shown here is derived from an EMBL/GenBank/DDBJ whole genome shotgun (WGS) entry which is preliminary data.</text>
</comment>
<sequence>MSASPRPPGFVPAGTDPAAPLRLAVVGVGRVGAAVGAALVAAGHRVIAACGSGPTSMARVASVFPGVAFSDPVAVARQHPELLLLAVPDDALPSVAAAVADHVGPGQVVAHLSGASGTGVLAPVVARGAGALALHPVMTFTGGPADLTRLTAGISFGVTADGAAAPLAGRLVADLGGRIEWVAEADRPLYHAAIAHGVNHLVTLVNDAMDVLRTAGVADPAALLRPIASAALDNALASGDAALTGPVSRGDLGTVGGHTAALAAAAGQVTPAYRALAGRTARRAAAAGRLPWPVAEAVAEMVGADDTTPPARADVSTGGSGPR</sequence>
<dbReference type="Proteomes" id="UP001499978">
    <property type="component" value="Unassembled WGS sequence"/>
</dbReference>
<evidence type="ECO:0000259" key="3">
    <source>
        <dbReference type="Pfam" id="PF10728"/>
    </source>
</evidence>
<evidence type="ECO:0008006" key="6">
    <source>
        <dbReference type="Google" id="ProtNLM"/>
    </source>
</evidence>
<dbReference type="RefSeq" id="WP_344170340.1">
    <property type="nucleotide sequence ID" value="NZ_BAAARY010000005.1"/>
</dbReference>
<feature type="domain" description="Putative oxidoreductase/dehydrogenase Rossmann-like" evidence="2">
    <location>
        <begin position="19"/>
        <end position="136"/>
    </location>
</feature>
<evidence type="ECO:0000256" key="1">
    <source>
        <dbReference type="SAM" id="MobiDB-lite"/>
    </source>
</evidence>
<evidence type="ECO:0000313" key="4">
    <source>
        <dbReference type="EMBL" id="GAA2518997.1"/>
    </source>
</evidence>
<gene>
    <name evidence="4" type="ORF">GCM10010201_15080</name>
</gene>
<dbReference type="Gene3D" id="3.40.50.720">
    <property type="entry name" value="NAD(P)-binding Rossmann-like Domain"/>
    <property type="match status" value="1"/>
</dbReference>
<protein>
    <recommendedName>
        <fullName evidence="6">DUF2520 domain-containing protein</fullName>
    </recommendedName>
</protein>
<name>A0ABP6AMU9_9ACTN</name>
<dbReference type="Pfam" id="PF10728">
    <property type="entry name" value="DUF2520"/>
    <property type="match status" value="1"/>
</dbReference>
<evidence type="ECO:0000259" key="2">
    <source>
        <dbReference type="Pfam" id="PF10727"/>
    </source>
</evidence>
<dbReference type="PANTHER" id="PTHR40459:SF1">
    <property type="entry name" value="CONSERVED HYPOTHETICAL ALANINE AND LEUCINE RICH PROTEIN"/>
    <property type="match status" value="1"/>
</dbReference>
<dbReference type="EMBL" id="BAAARY010000005">
    <property type="protein sequence ID" value="GAA2518997.1"/>
    <property type="molecule type" value="Genomic_DNA"/>
</dbReference>
<dbReference type="InterPro" id="IPR037108">
    <property type="entry name" value="TM1727-like_C_sf"/>
</dbReference>
<dbReference type="InterPro" id="IPR018931">
    <property type="entry name" value="DUF2520"/>
</dbReference>
<dbReference type="PANTHER" id="PTHR40459">
    <property type="entry name" value="CONSERVED HYPOTHETICAL ALANINE AND LEUCINE RICH PROTEIN"/>
    <property type="match status" value="1"/>
</dbReference>
<dbReference type="InterPro" id="IPR036291">
    <property type="entry name" value="NAD(P)-bd_dom_sf"/>
</dbReference>
<keyword evidence="5" id="KW-1185">Reference proteome</keyword>